<dbReference type="Proteomes" id="UP000467841">
    <property type="component" value="Unassembled WGS sequence"/>
</dbReference>
<gene>
    <name evidence="1" type="ORF">MERR_LOCUS22682</name>
</gene>
<keyword evidence="2" id="KW-1185">Reference proteome</keyword>
<organism evidence="1 2">
    <name type="scientific">Microthlaspi erraticum</name>
    <dbReference type="NCBI Taxonomy" id="1685480"/>
    <lineage>
        <taxon>Eukaryota</taxon>
        <taxon>Viridiplantae</taxon>
        <taxon>Streptophyta</taxon>
        <taxon>Embryophyta</taxon>
        <taxon>Tracheophyta</taxon>
        <taxon>Spermatophyta</taxon>
        <taxon>Magnoliopsida</taxon>
        <taxon>eudicotyledons</taxon>
        <taxon>Gunneridae</taxon>
        <taxon>Pentapetalae</taxon>
        <taxon>rosids</taxon>
        <taxon>malvids</taxon>
        <taxon>Brassicales</taxon>
        <taxon>Brassicaceae</taxon>
        <taxon>Coluteocarpeae</taxon>
        <taxon>Microthlaspi</taxon>
    </lineage>
</organism>
<dbReference type="AlphaFoldDB" id="A0A6D2J3H5"/>
<dbReference type="Gene3D" id="2.40.50.140">
    <property type="entry name" value="Nucleic acid-binding proteins"/>
    <property type="match status" value="1"/>
</dbReference>
<evidence type="ECO:0008006" key="3">
    <source>
        <dbReference type="Google" id="ProtNLM"/>
    </source>
</evidence>
<evidence type="ECO:0000313" key="1">
    <source>
        <dbReference type="EMBL" id="CAA7035447.1"/>
    </source>
</evidence>
<sequence length="244" mass="28123">MDGYHRDVSALFPWVGPTIIRIKVFRRAEVTDEHGNPGLDFIFVDEHREVSRFKITSDNWIKNENLINKHDYVIILSNESVVKTLDPLSNNHFFEFKDFADVINGKHNVLHSLDLIGVISYIGKLSPPSISSYRRRSIPFQIKNERNIELYCIAYGELAEDLYESWKKMNRTNIVAVIREWKITKSDGEIIVIDAGGLSSFWFDPSIAEAETIIKNINKKDDDTYPSSLFMKNISEKMAAVHID</sequence>
<dbReference type="EMBL" id="CACVBM020001158">
    <property type="protein sequence ID" value="CAA7035447.1"/>
    <property type="molecule type" value="Genomic_DNA"/>
</dbReference>
<dbReference type="CDD" id="cd04481">
    <property type="entry name" value="RPA1_DBD_B_like"/>
    <property type="match status" value="1"/>
</dbReference>
<comment type="caution">
    <text evidence="1">The sequence shown here is derived from an EMBL/GenBank/DDBJ whole genome shotgun (WGS) entry which is preliminary data.</text>
</comment>
<reference evidence="1" key="1">
    <citation type="submission" date="2020-01" db="EMBL/GenBank/DDBJ databases">
        <authorList>
            <person name="Mishra B."/>
        </authorList>
    </citation>
    <scope>NUCLEOTIDE SEQUENCE [LARGE SCALE GENOMIC DNA]</scope>
</reference>
<dbReference type="OrthoDB" id="1838813at2759"/>
<name>A0A6D2J3H5_9BRAS</name>
<accession>A0A6D2J3H5</accession>
<protein>
    <recommendedName>
        <fullName evidence="3">DUF223 domain-containing protein</fullName>
    </recommendedName>
</protein>
<evidence type="ECO:0000313" key="2">
    <source>
        <dbReference type="Proteomes" id="UP000467841"/>
    </source>
</evidence>
<proteinExistence type="predicted"/>
<dbReference type="InterPro" id="IPR012340">
    <property type="entry name" value="NA-bd_OB-fold"/>
</dbReference>